<dbReference type="AlphaFoldDB" id="A0A8T0EUJ9"/>
<dbReference type="GO" id="GO:0061630">
    <property type="term" value="F:ubiquitin protein ligase activity"/>
    <property type="evidence" value="ECO:0007669"/>
    <property type="project" value="TreeGrafter"/>
</dbReference>
<dbReference type="PANTHER" id="PTHR25462">
    <property type="entry name" value="BONUS, ISOFORM C-RELATED"/>
    <property type="match status" value="1"/>
</dbReference>
<dbReference type="PROSITE" id="PS50089">
    <property type="entry name" value="ZF_RING_2"/>
    <property type="match status" value="1"/>
</dbReference>
<reference evidence="7" key="1">
    <citation type="journal article" date="2020" name="bioRxiv">
        <title>Chromosome-level reference genome of the European wasp spider Argiope bruennichi: a resource for studies on range expansion and evolutionary adaptation.</title>
        <authorList>
            <person name="Sheffer M.M."/>
            <person name="Hoppe A."/>
            <person name="Krehenwinkel H."/>
            <person name="Uhl G."/>
            <person name="Kuss A.W."/>
            <person name="Jensen L."/>
            <person name="Jensen C."/>
            <person name="Gillespie R.G."/>
            <person name="Hoff K.J."/>
            <person name="Prost S."/>
        </authorList>
    </citation>
    <scope>NUCLEOTIDE SEQUENCE</scope>
</reference>
<dbReference type="Gene3D" id="3.30.160.60">
    <property type="entry name" value="Classic Zinc Finger"/>
    <property type="match status" value="1"/>
</dbReference>
<proteinExistence type="predicted"/>
<dbReference type="Proteomes" id="UP000807504">
    <property type="component" value="Unassembled WGS sequence"/>
</dbReference>
<dbReference type="GO" id="GO:0008270">
    <property type="term" value="F:zinc ion binding"/>
    <property type="evidence" value="ECO:0007669"/>
    <property type="project" value="UniProtKB-KW"/>
</dbReference>
<dbReference type="Pfam" id="PF00643">
    <property type="entry name" value="zf-B_box"/>
    <property type="match status" value="1"/>
</dbReference>
<keyword evidence="1" id="KW-0479">Metal-binding</keyword>
<dbReference type="SMART" id="SM00184">
    <property type="entry name" value="RING"/>
    <property type="match status" value="2"/>
</dbReference>
<reference evidence="7" key="2">
    <citation type="submission" date="2020-06" db="EMBL/GenBank/DDBJ databases">
        <authorList>
            <person name="Sheffer M."/>
        </authorList>
    </citation>
    <scope>NUCLEOTIDE SEQUENCE</scope>
</reference>
<dbReference type="SMART" id="SM00336">
    <property type="entry name" value="BBOX"/>
    <property type="match status" value="1"/>
</dbReference>
<dbReference type="PANTHER" id="PTHR25462:SF296">
    <property type="entry name" value="MEIOTIC P26, ISOFORM F"/>
    <property type="match status" value="1"/>
</dbReference>
<organism evidence="7 8">
    <name type="scientific">Argiope bruennichi</name>
    <name type="common">Wasp spider</name>
    <name type="synonym">Aranea bruennichi</name>
    <dbReference type="NCBI Taxonomy" id="94029"/>
    <lineage>
        <taxon>Eukaryota</taxon>
        <taxon>Metazoa</taxon>
        <taxon>Ecdysozoa</taxon>
        <taxon>Arthropoda</taxon>
        <taxon>Chelicerata</taxon>
        <taxon>Arachnida</taxon>
        <taxon>Araneae</taxon>
        <taxon>Araneomorphae</taxon>
        <taxon>Entelegynae</taxon>
        <taxon>Araneoidea</taxon>
        <taxon>Araneidae</taxon>
        <taxon>Argiope</taxon>
    </lineage>
</organism>
<feature type="domain" description="RING-type" evidence="5">
    <location>
        <begin position="10"/>
        <end position="62"/>
    </location>
</feature>
<dbReference type="InterPro" id="IPR000315">
    <property type="entry name" value="Znf_B-box"/>
</dbReference>
<feature type="domain" description="B box-type" evidence="6">
    <location>
        <begin position="175"/>
        <end position="212"/>
    </location>
</feature>
<evidence type="ECO:0000313" key="7">
    <source>
        <dbReference type="EMBL" id="KAF8781953.1"/>
    </source>
</evidence>
<keyword evidence="8" id="KW-1185">Reference proteome</keyword>
<dbReference type="SUPFAM" id="SSF57845">
    <property type="entry name" value="B-box zinc-binding domain"/>
    <property type="match status" value="1"/>
</dbReference>
<dbReference type="PROSITE" id="PS50119">
    <property type="entry name" value="ZF_BBOX"/>
    <property type="match status" value="1"/>
</dbReference>
<evidence type="ECO:0000259" key="6">
    <source>
        <dbReference type="PROSITE" id="PS50119"/>
    </source>
</evidence>
<dbReference type="Gene3D" id="3.30.40.10">
    <property type="entry name" value="Zinc/RING finger domain, C3HC4 (zinc finger)"/>
    <property type="match status" value="1"/>
</dbReference>
<evidence type="ECO:0000259" key="5">
    <source>
        <dbReference type="PROSITE" id="PS50089"/>
    </source>
</evidence>
<accession>A0A8T0EUJ9</accession>
<dbReference type="InterPro" id="IPR017907">
    <property type="entry name" value="Znf_RING_CS"/>
</dbReference>
<evidence type="ECO:0000256" key="2">
    <source>
        <dbReference type="ARBA" id="ARBA00022771"/>
    </source>
</evidence>
<evidence type="ECO:0000256" key="3">
    <source>
        <dbReference type="ARBA" id="ARBA00022833"/>
    </source>
</evidence>
<evidence type="ECO:0000313" key="8">
    <source>
        <dbReference type="Proteomes" id="UP000807504"/>
    </source>
</evidence>
<name>A0A8T0EUJ9_ARGBR</name>
<dbReference type="InterPro" id="IPR001841">
    <property type="entry name" value="Znf_RING"/>
</dbReference>
<dbReference type="SUPFAM" id="SSF57850">
    <property type="entry name" value="RING/U-box"/>
    <property type="match status" value="1"/>
</dbReference>
<sequence>MLHSMKPFQCPNCNSPYASKNAVKYCGVAKFPRILACHHSICEKCLQIAEKKNKTLSCPTCKEVINLEDDDSSAKFPPDVHALGILSANMRNACPSLKVKMVHNDKRYQSQDSLKGSTHVCGHCHKNQALWQCDECQLNFCSLCFQKVHQGKSEKKHEQKRIFAESYNSMVQEGCPEHENKTMEFYCEVDNQLTCSFCMLVGGHIGHDVKTLIDKNKACGEI</sequence>
<dbReference type="InterPro" id="IPR047153">
    <property type="entry name" value="TRIM45/56/19-like"/>
</dbReference>
<dbReference type="PROSITE" id="PS00518">
    <property type="entry name" value="ZF_RING_1"/>
    <property type="match status" value="1"/>
</dbReference>
<dbReference type="InterPro" id="IPR013083">
    <property type="entry name" value="Znf_RING/FYVE/PHD"/>
</dbReference>
<keyword evidence="3" id="KW-0862">Zinc</keyword>
<protein>
    <submittedName>
        <fullName evidence="7">Tripartite motif-containing protein 42</fullName>
    </submittedName>
</protein>
<dbReference type="EMBL" id="JABXBU010001863">
    <property type="protein sequence ID" value="KAF8781953.1"/>
    <property type="molecule type" value="Genomic_DNA"/>
</dbReference>
<evidence type="ECO:0000256" key="4">
    <source>
        <dbReference type="PROSITE-ProRule" id="PRU00024"/>
    </source>
</evidence>
<comment type="caution">
    <text evidence="7">The sequence shown here is derived from an EMBL/GenBank/DDBJ whole genome shotgun (WGS) entry which is preliminary data.</text>
</comment>
<gene>
    <name evidence="7" type="ORF">HNY73_012295</name>
</gene>
<evidence type="ECO:0000256" key="1">
    <source>
        <dbReference type="ARBA" id="ARBA00022723"/>
    </source>
</evidence>
<keyword evidence="2 4" id="KW-0863">Zinc-finger</keyword>